<evidence type="ECO:0000259" key="2">
    <source>
        <dbReference type="Pfam" id="PF09084"/>
    </source>
</evidence>
<reference evidence="3 4" key="1">
    <citation type="submission" date="2024-02" db="EMBL/GenBank/DDBJ databases">
        <title>Expansion and revision of Xanthobacter and proposal of Roseixanthobacter gen. nov.</title>
        <authorList>
            <person name="Soltysiak M.P.M."/>
            <person name="Jalihal A."/>
            <person name="Ory A."/>
            <person name="Chrisophersen C."/>
            <person name="Lee A.D."/>
            <person name="Boulton J."/>
            <person name="Springer M."/>
        </authorList>
    </citation>
    <scope>NUCLEOTIDE SEQUENCE [LARGE SCALE GENOMIC DNA]</scope>
    <source>
        <strain evidence="3 4">23A</strain>
    </source>
</reference>
<feature type="signal peptide" evidence="1">
    <location>
        <begin position="1"/>
        <end position="38"/>
    </location>
</feature>
<dbReference type="InterPro" id="IPR015168">
    <property type="entry name" value="SsuA/THI5"/>
</dbReference>
<evidence type="ECO:0000313" key="3">
    <source>
        <dbReference type="EMBL" id="MFG1371586.1"/>
    </source>
</evidence>
<dbReference type="PANTHER" id="PTHR30024">
    <property type="entry name" value="ALIPHATIC SULFONATES-BINDING PROTEIN-RELATED"/>
    <property type="match status" value="1"/>
</dbReference>
<dbReference type="EMBL" id="JBAFVH010000003">
    <property type="protein sequence ID" value="MFG1371586.1"/>
    <property type="molecule type" value="Genomic_DNA"/>
</dbReference>
<feature type="chain" id="PRO_5047227933" evidence="1">
    <location>
        <begin position="39"/>
        <end position="377"/>
    </location>
</feature>
<evidence type="ECO:0000256" key="1">
    <source>
        <dbReference type="SAM" id="SignalP"/>
    </source>
</evidence>
<feature type="domain" description="SsuA/THI5-like" evidence="2">
    <location>
        <begin position="96"/>
        <end position="267"/>
    </location>
</feature>
<keyword evidence="4" id="KW-1185">Reference proteome</keyword>
<dbReference type="Proteomes" id="UP001604002">
    <property type="component" value="Unassembled WGS sequence"/>
</dbReference>
<accession>A0ABW6ZS80</accession>
<gene>
    <name evidence="3" type="ORF">V5F32_05385</name>
</gene>
<dbReference type="PANTHER" id="PTHR30024:SF21">
    <property type="entry name" value="ABC TRANSPORTER SUBSTRATE-BINDING PROTEIN"/>
    <property type="match status" value="1"/>
</dbReference>
<dbReference type="SUPFAM" id="SSF53850">
    <property type="entry name" value="Periplasmic binding protein-like II"/>
    <property type="match status" value="1"/>
</dbReference>
<keyword evidence="1" id="KW-0732">Signal</keyword>
<evidence type="ECO:0000313" key="4">
    <source>
        <dbReference type="Proteomes" id="UP001604002"/>
    </source>
</evidence>
<dbReference type="RefSeq" id="WP_393991571.1">
    <property type="nucleotide sequence ID" value="NZ_JBAFVH010000003.1"/>
</dbReference>
<protein>
    <submittedName>
        <fullName evidence="3">ABC transporter substrate-binding protein</fullName>
    </submittedName>
</protein>
<dbReference type="Pfam" id="PF09084">
    <property type="entry name" value="NMT1"/>
    <property type="match status" value="1"/>
</dbReference>
<proteinExistence type="predicted"/>
<dbReference type="Gene3D" id="3.40.190.10">
    <property type="entry name" value="Periplasmic binding protein-like II"/>
    <property type="match status" value="2"/>
</dbReference>
<name>A0ABW6ZS80_9HYPH</name>
<organism evidence="3 4">
    <name type="scientific">Xanthobacter oligotrophicus</name>
    <dbReference type="NCBI Taxonomy" id="2607286"/>
    <lineage>
        <taxon>Bacteria</taxon>
        <taxon>Pseudomonadati</taxon>
        <taxon>Pseudomonadota</taxon>
        <taxon>Alphaproteobacteria</taxon>
        <taxon>Hyphomicrobiales</taxon>
        <taxon>Xanthobacteraceae</taxon>
        <taxon>Xanthobacter</taxon>
    </lineage>
</organism>
<comment type="caution">
    <text evidence="3">The sequence shown here is derived from an EMBL/GenBank/DDBJ whole genome shotgun (WGS) entry which is preliminary data.</text>
</comment>
<sequence length="377" mass="41277">MSSPMSFRFPKRASLFNLLRPLAGAAALVALCAGAASAETVIRFGHPGVGAEQRAFSHGDPTTYARARELIEKEFANDKDVKIEWTFFRGAGPALNESVASGQLDFFLLGDLPAIVGRARGLKHKFIFATQRNNPIFLAVPANSDIAKVEDVKGRKVALFKGTNLQNATDRILALHGLSEKDVRFINLDANAAVAALSSGNVDAVFGGQEYLPLAARGVVKIVYTTKNDDPTLGRNSSYFVTETFAAAHPDLTQRVVTTFIKAAQFISLDENREEAFEAWALSGLPKQTFVTNFDGVRLSHIVNPLIDDYVVARYKEQAAAAKDYGLLKGDPDIDHWFDRTYLDKALKDLALEDFWSTHDAKGKIVTRGRIDQKASN</sequence>